<feature type="compositionally biased region" description="Basic residues" evidence="1">
    <location>
        <begin position="156"/>
        <end position="171"/>
    </location>
</feature>
<evidence type="ECO:0000313" key="3">
    <source>
        <dbReference type="EMBL" id="QHS89475.1"/>
    </source>
</evidence>
<protein>
    <recommendedName>
        <fullName evidence="2">Superoxide dismutase copper/zinc binding domain-containing protein</fullName>
    </recommendedName>
</protein>
<sequence>MIQAVAVFSGETVKGEVTFSQMGSDVVIVAKFSALPPGDHGFHIHKAGDLRGEGCQGACDHFTTGSTIHGGPPGSLGGEGKRHTGDLGNIKQEEEKTYTLSNLSVEDLWGRSMIVHADPDDLGLGQEEDSKTTGHSGARIGCAVIGRVDCPPKVGGSRKKRASRKKKCCKH</sequence>
<feature type="region of interest" description="Disordered" evidence="1">
    <location>
        <begin position="150"/>
        <end position="171"/>
    </location>
</feature>
<dbReference type="Pfam" id="PF00080">
    <property type="entry name" value="Sod_Cu"/>
    <property type="match status" value="1"/>
</dbReference>
<dbReference type="EMBL" id="MN739110">
    <property type="protein sequence ID" value="QHS89475.1"/>
    <property type="molecule type" value="Genomic_DNA"/>
</dbReference>
<accession>A0A6C0BB31</accession>
<proteinExistence type="predicted"/>
<name>A0A6C0BB31_9ZZZZ</name>
<dbReference type="Gene3D" id="2.60.40.200">
    <property type="entry name" value="Superoxide dismutase, copper/zinc binding domain"/>
    <property type="match status" value="1"/>
</dbReference>
<evidence type="ECO:0000256" key="1">
    <source>
        <dbReference type="SAM" id="MobiDB-lite"/>
    </source>
</evidence>
<organism evidence="3">
    <name type="scientific">viral metagenome</name>
    <dbReference type="NCBI Taxonomy" id="1070528"/>
    <lineage>
        <taxon>unclassified sequences</taxon>
        <taxon>metagenomes</taxon>
        <taxon>organismal metagenomes</taxon>
    </lineage>
</organism>
<dbReference type="PANTHER" id="PTHR10003">
    <property type="entry name" value="SUPEROXIDE DISMUTASE CU-ZN -RELATED"/>
    <property type="match status" value="1"/>
</dbReference>
<dbReference type="InterPro" id="IPR036423">
    <property type="entry name" value="SOD-like_Cu/Zn_dom_sf"/>
</dbReference>
<dbReference type="InterPro" id="IPR018152">
    <property type="entry name" value="SOD_Cu/Zn_BS"/>
</dbReference>
<dbReference type="GO" id="GO:0006801">
    <property type="term" value="P:superoxide metabolic process"/>
    <property type="evidence" value="ECO:0007669"/>
    <property type="project" value="InterPro"/>
</dbReference>
<dbReference type="InterPro" id="IPR001424">
    <property type="entry name" value="SOD_Cu_Zn_dom"/>
</dbReference>
<dbReference type="PROSITE" id="PS00332">
    <property type="entry name" value="SOD_CU_ZN_2"/>
    <property type="match status" value="1"/>
</dbReference>
<dbReference type="InterPro" id="IPR024134">
    <property type="entry name" value="SOD_Cu/Zn_/chaperone"/>
</dbReference>
<dbReference type="AlphaFoldDB" id="A0A6C0BB31"/>
<feature type="domain" description="Superoxide dismutase copper/zinc binding" evidence="2">
    <location>
        <begin position="13"/>
        <end position="145"/>
    </location>
</feature>
<reference evidence="3" key="1">
    <citation type="journal article" date="2020" name="Nature">
        <title>Giant virus diversity and host interactions through global metagenomics.</title>
        <authorList>
            <person name="Schulz F."/>
            <person name="Roux S."/>
            <person name="Paez-Espino D."/>
            <person name="Jungbluth S."/>
            <person name="Walsh D.A."/>
            <person name="Denef V.J."/>
            <person name="McMahon K.D."/>
            <person name="Konstantinidis K.T."/>
            <person name="Eloe-Fadrosh E.A."/>
            <person name="Kyrpides N.C."/>
            <person name="Woyke T."/>
        </authorList>
    </citation>
    <scope>NUCLEOTIDE SEQUENCE</scope>
    <source>
        <strain evidence="3">GVMAG-M-3300010158-60</strain>
    </source>
</reference>
<dbReference type="GO" id="GO:0005507">
    <property type="term" value="F:copper ion binding"/>
    <property type="evidence" value="ECO:0007669"/>
    <property type="project" value="InterPro"/>
</dbReference>
<dbReference type="PRINTS" id="PR00068">
    <property type="entry name" value="CUZNDISMTASE"/>
</dbReference>
<evidence type="ECO:0000259" key="2">
    <source>
        <dbReference type="Pfam" id="PF00080"/>
    </source>
</evidence>
<dbReference type="SUPFAM" id="SSF49329">
    <property type="entry name" value="Cu,Zn superoxide dismutase-like"/>
    <property type="match status" value="1"/>
</dbReference>